<gene>
    <name evidence="2" type="ORF">MADP07_00496</name>
</gene>
<accession>A0A9Q3L8D7</accession>
<dbReference type="RefSeq" id="WP_218674583.1">
    <property type="nucleotide sequence ID" value="NZ_JABZEV010000001.1"/>
</dbReference>
<keyword evidence="1" id="KW-0472">Membrane</keyword>
<comment type="caution">
    <text evidence="2">The sequence shown here is derived from an EMBL/GenBank/DDBJ whole genome shotgun (WGS) entry which is preliminary data.</text>
</comment>
<name>A0A9Q3L8D7_9BACT</name>
<evidence type="ECO:0000256" key="1">
    <source>
        <dbReference type="SAM" id="Phobius"/>
    </source>
</evidence>
<feature type="transmembrane region" description="Helical" evidence="1">
    <location>
        <begin position="120"/>
        <end position="144"/>
    </location>
</feature>
<feature type="transmembrane region" description="Helical" evidence="1">
    <location>
        <begin position="46"/>
        <end position="70"/>
    </location>
</feature>
<organism evidence="2 3">
    <name type="scientific">Mycoplasmopsis anatis</name>
    <dbReference type="NCBI Taxonomy" id="171279"/>
    <lineage>
        <taxon>Bacteria</taxon>
        <taxon>Bacillati</taxon>
        <taxon>Mycoplasmatota</taxon>
        <taxon>Mycoplasmoidales</taxon>
        <taxon>Metamycoplasmataceae</taxon>
        <taxon>Mycoplasmopsis</taxon>
    </lineage>
</organism>
<keyword evidence="1" id="KW-1133">Transmembrane helix</keyword>
<evidence type="ECO:0000313" key="3">
    <source>
        <dbReference type="Proteomes" id="UP000746160"/>
    </source>
</evidence>
<keyword evidence="1" id="KW-0812">Transmembrane</keyword>
<dbReference type="EMBL" id="JABZFG010000007">
    <property type="protein sequence ID" value="MBW0602763.1"/>
    <property type="molecule type" value="Genomic_DNA"/>
</dbReference>
<sequence length="220" mass="25696">MKRKNSLFYVHLFALFLSTIIILSFTIITILYKTVLFDISDFNKSIILLIVEFILLTLICITLTICFILIKRSIYKITKGFNINHHIKILANSAQDNTISRDVYNILGWNKNKLIVVSKYMFYISIISWTVLTFILVIYTGLIFDKSLVSSDPLFYVFGLKVNLVINKLNLFVLIHIILEIVLLTIFNFINNKYKNLCDSIFEDVKSKVNQYRENPNILF</sequence>
<proteinExistence type="predicted"/>
<feature type="transmembrane region" description="Helical" evidence="1">
    <location>
        <begin position="12"/>
        <end position="34"/>
    </location>
</feature>
<evidence type="ECO:0000313" key="2">
    <source>
        <dbReference type="EMBL" id="MBW0602763.1"/>
    </source>
</evidence>
<feature type="transmembrane region" description="Helical" evidence="1">
    <location>
        <begin position="164"/>
        <end position="187"/>
    </location>
</feature>
<dbReference type="Proteomes" id="UP000746160">
    <property type="component" value="Unassembled WGS sequence"/>
</dbReference>
<reference evidence="2" key="1">
    <citation type="journal article" date="2021" name="Genes Genomics">
        <title>Comparative genomic analysis of Mycoplasma anatis strains.</title>
        <authorList>
            <person name="Zhou Q."/>
            <person name="Mai K."/>
            <person name="Yang D."/>
            <person name="Liu J."/>
            <person name="Yan Z."/>
            <person name="Luo C."/>
            <person name="Tan Y."/>
            <person name="Cao S."/>
            <person name="Zhou Q."/>
            <person name="Chen L."/>
            <person name="Chen F."/>
        </authorList>
    </citation>
    <scope>NUCLEOTIDE SEQUENCE</scope>
    <source>
        <strain evidence="2">DP07</strain>
    </source>
</reference>
<protein>
    <submittedName>
        <fullName evidence="2">Uncharacterized protein</fullName>
    </submittedName>
</protein>
<dbReference type="AlphaFoldDB" id="A0A9Q3L8D7"/>